<dbReference type="InterPro" id="IPR014284">
    <property type="entry name" value="RNA_pol_sigma-70_dom"/>
</dbReference>
<keyword evidence="2" id="KW-0805">Transcription regulation</keyword>
<dbReference type="InterPro" id="IPR039425">
    <property type="entry name" value="RNA_pol_sigma-70-like"/>
</dbReference>
<dbReference type="InterPro" id="IPR013324">
    <property type="entry name" value="RNA_pol_sigma_r3/r4-like"/>
</dbReference>
<evidence type="ECO:0000256" key="2">
    <source>
        <dbReference type="ARBA" id="ARBA00023015"/>
    </source>
</evidence>
<dbReference type="Pfam" id="PF08281">
    <property type="entry name" value="Sigma70_r4_2"/>
    <property type="match status" value="1"/>
</dbReference>
<comment type="similarity">
    <text evidence="1">Belongs to the sigma-70 factor family. ECF subfamily.</text>
</comment>
<dbReference type="PANTHER" id="PTHR43133:SF46">
    <property type="entry name" value="RNA POLYMERASE SIGMA-70 FACTOR ECF SUBFAMILY"/>
    <property type="match status" value="1"/>
</dbReference>
<dbReference type="AlphaFoldDB" id="A0A1H8B7P1"/>
<dbReference type="EMBL" id="FOBB01000006">
    <property type="protein sequence ID" value="SEM78930.1"/>
    <property type="molecule type" value="Genomic_DNA"/>
</dbReference>
<dbReference type="PANTHER" id="PTHR43133">
    <property type="entry name" value="RNA POLYMERASE ECF-TYPE SIGMA FACTO"/>
    <property type="match status" value="1"/>
</dbReference>
<keyword evidence="3" id="KW-0731">Sigma factor</keyword>
<keyword evidence="4" id="KW-0804">Transcription</keyword>
<evidence type="ECO:0000256" key="1">
    <source>
        <dbReference type="ARBA" id="ARBA00010641"/>
    </source>
</evidence>
<dbReference type="InterPro" id="IPR013325">
    <property type="entry name" value="RNA_pol_sigma_r2"/>
</dbReference>
<accession>A0A1H8B7P1</accession>
<dbReference type="SUPFAM" id="SSF88946">
    <property type="entry name" value="Sigma2 domain of RNA polymerase sigma factors"/>
    <property type="match status" value="1"/>
</dbReference>
<dbReference type="RefSeq" id="WP_089917503.1">
    <property type="nucleotide sequence ID" value="NZ_FOBB01000006.1"/>
</dbReference>
<dbReference type="NCBIfam" id="TIGR02937">
    <property type="entry name" value="sigma70-ECF"/>
    <property type="match status" value="1"/>
</dbReference>
<sequence>MYGSLNDSALWSKVMEGDQDALAFIYSTHFHSLYRYGMKLHADGNLVKDCIHDLFAGIWLSRERLSVTDSIKFYLLASLKRKIGRQQQGVFSRLFEHTEEPFTHSREEDLIKEQASAERTQKLEKVMSSLPRRQREILYLRFYEGLDTQQTAAIMSLSVNSTYVLLSKALNYLKKNSDQLLPLLLIVLEHQQFYSHF</sequence>
<dbReference type="InterPro" id="IPR013249">
    <property type="entry name" value="RNA_pol_sigma70_r4_t2"/>
</dbReference>
<dbReference type="STRING" id="573321.SAMN04488505_106149"/>
<dbReference type="Proteomes" id="UP000198984">
    <property type="component" value="Unassembled WGS sequence"/>
</dbReference>
<dbReference type="InterPro" id="IPR036388">
    <property type="entry name" value="WH-like_DNA-bd_sf"/>
</dbReference>
<evidence type="ECO:0000256" key="4">
    <source>
        <dbReference type="ARBA" id="ARBA00023163"/>
    </source>
</evidence>
<dbReference type="GO" id="GO:0003677">
    <property type="term" value="F:DNA binding"/>
    <property type="evidence" value="ECO:0007669"/>
    <property type="project" value="InterPro"/>
</dbReference>
<protein>
    <submittedName>
        <fullName evidence="6">RNA polymerase sigma factor, sigma-70 family</fullName>
    </submittedName>
</protein>
<dbReference type="OrthoDB" id="9150024at2"/>
<dbReference type="Gene3D" id="1.10.1740.10">
    <property type="match status" value="1"/>
</dbReference>
<keyword evidence="7" id="KW-1185">Reference proteome</keyword>
<reference evidence="6 7" key="1">
    <citation type="submission" date="2016-10" db="EMBL/GenBank/DDBJ databases">
        <authorList>
            <person name="de Groot N.N."/>
        </authorList>
    </citation>
    <scope>NUCLEOTIDE SEQUENCE [LARGE SCALE GENOMIC DNA]</scope>
    <source>
        <strain evidence="6 7">DSM 21039</strain>
    </source>
</reference>
<feature type="domain" description="RNA polymerase sigma factor 70 region 4 type 2" evidence="5">
    <location>
        <begin position="121"/>
        <end position="170"/>
    </location>
</feature>
<evidence type="ECO:0000313" key="6">
    <source>
        <dbReference type="EMBL" id="SEM78930.1"/>
    </source>
</evidence>
<organism evidence="6 7">
    <name type="scientific">Chitinophaga rupis</name>
    <dbReference type="NCBI Taxonomy" id="573321"/>
    <lineage>
        <taxon>Bacteria</taxon>
        <taxon>Pseudomonadati</taxon>
        <taxon>Bacteroidota</taxon>
        <taxon>Chitinophagia</taxon>
        <taxon>Chitinophagales</taxon>
        <taxon>Chitinophagaceae</taxon>
        <taxon>Chitinophaga</taxon>
    </lineage>
</organism>
<dbReference type="Gene3D" id="1.10.10.10">
    <property type="entry name" value="Winged helix-like DNA-binding domain superfamily/Winged helix DNA-binding domain"/>
    <property type="match status" value="1"/>
</dbReference>
<dbReference type="GO" id="GO:0006352">
    <property type="term" value="P:DNA-templated transcription initiation"/>
    <property type="evidence" value="ECO:0007669"/>
    <property type="project" value="InterPro"/>
</dbReference>
<dbReference type="GO" id="GO:0016987">
    <property type="term" value="F:sigma factor activity"/>
    <property type="evidence" value="ECO:0007669"/>
    <property type="project" value="UniProtKB-KW"/>
</dbReference>
<name>A0A1H8B7P1_9BACT</name>
<dbReference type="SUPFAM" id="SSF88659">
    <property type="entry name" value="Sigma3 and sigma4 domains of RNA polymerase sigma factors"/>
    <property type="match status" value="1"/>
</dbReference>
<evidence type="ECO:0000256" key="3">
    <source>
        <dbReference type="ARBA" id="ARBA00023082"/>
    </source>
</evidence>
<gene>
    <name evidence="6" type="ORF">SAMN04488505_106149</name>
</gene>
<dbReference type="CDD" id="cd06171">
    <property type="entry name" value="Sigma70_r4"/>
    <property type="match status" value="1"/>
</dbReference>
<proteinExistence type="inferred from homology"/>
<evidence type="ECO:0000259" key="5">
    <source>
        <dbReference type="Pfam" id="PF08281"/>
    </source>
</evidence>
<evidence type="ECO:0000313" key="7">
    <source>
        <dbReference type="Proteomes" id="UP000198984"/>
    </source>
</evidence>